<dbReference type="STRING" id="83401.SAMN05421742_10532"/>
<protein>
    <submittedName>
        <fullName evidence="2">Sulfur-oxidizing protein SoxZ</fullName>
    </submittedName>
</protein>
<dbReference type="InterPro" id="IPR014880">
    <property type="entry name" value="SoxZ_dom"/>
</dbReference>
<evidence type="ECO:0000313" key="3">
    <source>
        <dbReference type="Proteomes" id="UP000217076"/>
    </source>
</evidence>
<reference evidence="3" key="1">
    <citation type="submission" date="2016-10" db="EMBL/GenBank/DDBJ databases">
        <authorList>
            <person name="Varghese N."/>
            <person name="Submissions S."/>
        </authorList>
    </citation>
    <scope>NUCLEOTIDE SEQUENCE [LARGE SCALE GENOMIC DNA]</scope>
    <source>
        <strain evidence="3">930I</strain>
    </source>
</reference>
<organism evidence="2 3">
    <name type="scientific">Roseospirillum parvum</name>
    <dbReference type="NCBI Taxonomy" id="83401"/>
    <lineage>
        <taxon>Bacteria</taxon>
        <taxon>Pseudomonadati</taxon>
        <taxon>Pseudomonadota</taxon>
        <taxon>Alphaproteobacteria</taxon>
        <taxon>Rhodospirillales</taxon>
        <taxon>Rhodospirillaceae</taxon>
        <taxon>Roseospirillum</taxon>
    </lineage>
</organism>
<dbReference type="RefSeq" id="WP_092618462.1">
    <property type="nucleotide sequence ID" value="NZ_FNCV01000005.1"/>
</dbReference>
<feature type="domain" description="Sulphur oxidation protein SoxZ" evidence="1">
    <location>
        <begin position="12"/>
        <end position="102"/>
    </location>
</feature>
<accession>A0A1G8AL91</accession>
<dbReference type="NCBIfam" id="TIGR04490">
    <property type="entry name" value="SoxZ_true"/>
    <property type="match status" value="1"/>
</dbReference>
<dbReference type="Pfam" id="PF08770">
    <property type="entry name" value="SoxZ"/>
    <property type="match status" value="1"/>
</dbReference>
<keyword evidence="3" id="KW-1185">Reference proteome</keyword>
<dbReference type="EMBL" id="FNCV01000005">
    <property type="protein sequence ID" value="SDH21687.1"/>
    <property type="molecule type" value="Genomic_DNA"/>
</dbReference>
<name>A0A1G8AL91_9PROT</name>
<dbReference type="InterPro" id="IPR014756">
    <property type="entry name" value="Ig_E-set"/>
</dbReference>
<sequence>MADPTPRVKLPRSFAVGEVIEVKTMITHPMESGRRKDPEGNTIRRNIIHRFSATFNGAPVVAADWAPAIAANPFLAFHLKVDGPGELLMTWEDDSGQTYQTSRTLTPA</sequence>
<gene>
    <name evidence="2" type="ORF">SAMN05421742_10532</name>
</gene>
<evidence type="ECO:0000259" key="1">
    <source>
        <dbReference type="Pfam" id="PF08770"/>
    </source>
</evidence>
<dbReference type="InterPro" id="IPR013783">
    <property type="entry name" value="Ig-like_fold"/>
</dbReference>
<dbReference type="Gene3D" id="2.60.40.10">
    <property type="entry name" value="Immunoglobulins"/>
    <property type="match status" value="1"/>
</dbReference>
<dbReference type="SUPFAM" id="SSF81296">
    <property type="entry name" value="E set domains"/>
    <property type="match status" value="1"/>
</dbReference>
<dbReference type="Proteomes" id="UP000217076">
    <property type="component" value="Unassembled WGS sequence"/>
</dbReference>
<dbReference type="OrthoDB" id="9795530at2"/>
<proteinExistence type="predicted"/>
<dbReference type="AlphaFoldDB" id="A0A1G8AL91"/>
<dbReference type="InterPro" id="IPR030995">
    <property type="entry name" value="SoxZ"/>
</dbReference>
<evidence type="ECO:0000313" key="2">
    <source>
        <dbReference type="EMBL" id="SDH21687.1"/>
    </source>
</evidence>